<feature type="transmembrane region" description="Helical" evidence="5">
    <location>
        <begin position="329"/>
        <end position="349"/>
    </location>
</feature>
<dbReference type="InterPro" id="IPR011701">
    <property type="entry name" value="MFS"/>
</dbReference>
<feature type="transmembrane region" description="Helical" evidence="5">
    <location>
        <begin position="265"/>
        <end position="287"/>
    </location>
</feature>
<feature type="compositionally biased region" description="Low complexity" evidence="4">
    <location>
        <begin position="388"/>
        <end position="397"/>
    </location>
</feature>
<evidence type="ECO:0000256" key="2">
    <source>
        <dbReference type="ARBA" id="ARBA00022989"/>
    </source>
</evidence>
<name>A0A369TC12_9PROT</name>
<dbReference type="GO" id="GO:0005886">
    <property type="term" value="C:plasma membrane"/>
    <property type="evidence" value="ECO:0007669"/>
    <property type="project" value="TreeGrafter"/>
</dbReference>
<dbReference type="RefSeq" id="WP_114581393.1">
    <property type="nucleotide sequence ID" value="NZ_QPMH01000004.1"/>
</dbReference>
<feature type="transmembrane region" description="Helical" evidence="5">
    <location>
        <begin position="158"/>
        <end position="181"/>
    </location>
</feature>
<feature type="transmembrane region" description="Helical" evidence="5">
    <location>
        <begin position="39"/>
        <end position="62"/>
    </location>
</feature>
<sequence>MSAVIAPVSALLLSVALLLMGHGLQGTLLPVRAELEAFGTFNIGVLGSAYFIGFAGGCLLGARVVRRVGHIRTFTALTAIAAAAALVHALAVDIYAWWGLRAVTGFCLAGLYLVIESWLNERATNATRGMILSIYTMINLTVMTLGQLMIVLYDPQAFPLFALASILVSLAAVPVALTTSAAPTPPETVQLRPQRTYKASPVGLMGCFAAGLANGPFWALGPVFAVGVGLDTRGVAVFMALVVIAGAIGQWPLGRLSDRIDRRKVIVAACVLAAMAGAGQFITSAYWTQGVLAMAFAFGLFAIPLYALCVAHANDFVDPREFVEASGTLLLANALGSILGPLLAALAMARLGPPGLFAVSALAHTGMAAFAMHRMRQRAAPAPEERTPFVPVPRTTPELAELDPRSETELRGE</sequence>
<dbReference type="EMBL" id="QPMH01000004">
    <property type="protein sequence ID" value="RDD62818.1"/>
    <property type="molecule type" value="Genomic_DNA"/>
</dbReference>
<dbReference type="Proteomes" id="UP000253941">
    <property type="component" value="Unassembled WGS sequence"/>
</dbReference>
<keyword evidence="3 5" id="KW-0472">Membrane</keyword>
<evidence type="ECO:0000313" key="8">
    <source>
        <dbReference type="Proteomes" id="UP000253941"/>
    </source>
</evidence>
<feature type="transmembrane region" description="Helical" evidence="5">
    <location>
        <begin position="234"/>
        <end position="253"/>
    </location>
</feature>
<dbReference type="CDD" id="cd17477">
    <property type="entry name" value="MFS_YcaD_like"/>
    <property type="match status" value="1"/>
</dbReference>
<comment type="caution">
    <text evidence="7">The sequence shown here is derived from an EMBL/GenBank/DDBJ whole genome shotgun (WGS) entry which is preliminary data.</text>
</comment>
<dbReference type="AlphaFoldDB" id="A0A369TC12"/>
<organism evidence="7 8">
    <name type="scientific">Ferruginivarius sediminum</name>
    <dbReference type="NCBI Taxonomy" id="2661937"/>
    <lineage>
        <taxon>Bacteria</taxon>
        <taxon>Pseudomonadati</taxon>
        <taxon>Pseudomonadota</taxon>
        <taxon>Alphaproteobacteria</taxon>
        <taxon>Rhodospirillales</taxon>
        <taxon>Rhodospirillaceae</taxon>
        <taxon>Ferruginivarius</taxon>
    </lineage>
</organism>
<protein>
    <submittedName>
        <fullName evidence="7">MFS transporter</fullName>
    </submittedName>
</protein>
<keyword evidence="8" id="KW-1185">Reference proteome</keyword>
<feature type="transmembrane region" description="Helical" evidence="5">
    <location>
        <begin position="98"/>
        <end position="119"/>
    </location>
</feature>
<gene>
    <name evidence="7" type="ORF">DRB17_06580</name>
</gene>
<dbReference type="InterPro" id="IPR020846">
    <property type="entry name" value="MFS_dom"/>
</dbReference>
<feature type="transmembrane region" description="Helical" evidence="5">
    <location>
        <begin position="355"/>
        <end position="372"/>
    </location>
</feature>
<dbReference type="Gene3D" id="1.20.1250.20">
    <property type="entry name" value="MFS general substrate transporter like domains"/>
    <property type="match status" value="2"/>
</dbReference>
<evidence type="ECO:0000256" key="3">
    <source>
        <dbReference type="ARBA" id="ARBA00023136"/>
    </source>
</evidence>
<dbReference type="PROSITE" id="PS50850">
    <property type="entry name" value="MFS"/>
    <property type="match status" value="1"/>
</dbReference>
<feature type="domain" description="Major facilitator superfamily (MFS) profile" evidence="6">
    <location>
        <begin position="199"/>
        <end position="413"/>
    </location>
</feature>
<dbReference type="Pfam" id="PF07690">
    <property type="entry name" value="MFS_1"/>
    <property type="match status" value="1"/>
</dbReference>
<dbReference type="GO" id="GO:0022857">
    <property type="term" value="F:transmembrane transporter activity"/>
    <property type="evidence" value="ECO:0007669"/>
    <property type="project" value="InterPro"/>
</dbReference>
<dbReference type="InterPro" id="IPR047200">
    <property type="entry name" value="MFS_YcaD-like"/>
</dbReference>
<reference evidence="7 8" key="1">
    <citation type="submission" date="2018-07" db="EMBL/GenBank/DDBJ databases">
        <title>Venubactetium sediminum gen. nov., sp. nov., isolated from a marine solar saltern.</title>
        <authorList>
            <person name="Wang S."/>
        </authorList>
    </citation>
    <scope>NUCLEOTIDE SEQUENCE [LARGE SCALE GENOMIC DNA]</scope>
    <source>
        <strain evidence="7 8">WD2A32</strain>
    </source>
</reference>
<feature type="transmembrane region" description="Helical" evidence="5">
    <location>
        <begin position="131"/>
        <end position="152"/>
    </location>
</feature>
<evidence type="ECO:0000256" key="5">
    <source>
        <dbReference type="SAM" id="Phobius"/>
    </source>
</evidence>
<dbReference type="PANTHER" id="PTHR23521">
    <property type="entry name" value="TRANSPORTER MFS SUPERFAMILY"/>
    <property type="match status" value="1"/>
</dbReference>
<keyword evidence="2 5" id="KW-1133">Transmembrane helix</keyword>
<feature type="transmembrane region" description="Helical" evidence="5">
    <location>
        <begin position="202"/>
        <end position="228"/>
    </location>
</feature>
<feature type="region of interest" description="Disordered" evidence="4">
    <location>
        <begin position="381"/>
        <end position="413"/>
    </location>
</feature>
<evidence type="ECO:0000259" key="6">
    <source>
        <dbReference type="PROSITE" id="PS50850"/>
    </source>
</evidence>
<keyword evidence="1 5" id="KW-0812">Transmembrane</keyword>
<evidence type="ECO:0000256" key="1">
    <source>
        <dbReference type="ARBA" id="ARBA00022692"/>
    </source>
</evidence>
<dbReference type="InterPro" id="IPR036259">
    <property type="entry name" value="MFS_trans_sf"/>
</dbReference>
<accession>A0A369TC12</accession>
<proteinExistence type="predicted"/>
<feature type="transmembrane region" description="Helical" evidence="5">
    <location>
        <begin position="74"/>
        <end position="92"/>
    </location>
</feature>
<evidence type="ECO:0000256" key="4">
    <source>
        <dbReference type="SAM" id="MobiDB-lite"/>
    </source>
</evidence>
<feature type="transmembrane region" description="Helical" evidence="5">
    <location>
        <begin position="293"/>
        <end position="317"/>
    </location>
</feature>
<dbReference type="PANTHER" id="PTHR23521:SF3">
    <property type="entry name" value="MFS TRANSPORTER"/>
    <property type="match status" value="1"/>
</dbReference>
<feature type="compositionally biased region" description="Basic and acidic residues" evidence="4">
    <location>
        <begin position="402"/>
        <end position="413"/>
    </location>
</feature>
<evidence type="ECO:0000313" key="7">
    <source>
        <dbReference type="EMBL" id="RDD62818.1"/>
    </source>
</evidence>
<dbReference type="SUPFAM" id="SSF103473">
    <property type="entry name" value="MFS general substrate transporter"/>
    <property type="match status" value="1"/>
</dbReference>